<dbReference type="Pfam" id="PF13432">
    <property type="entry name" value="TPR_16"/>
    <property type="match status" value="1"/>
</dbReference>
<protein>
    <submittedName>
        <fullName evidence="5">Tetratricopeptide TPR_2 repeat protein</fullName>
    </submittedName>
</protein>
<dbReference type="PROSITE" id="PS50005">
    <property type="entry name" value="TPR"/>
    <property type="match status" value="4"/>
</dbReference>
<evidence type="ECO:0000256" key="2">
    <source>
        <dbReference type="ARBA" id="ARBA00022803"/>
    </source>
</evidence>
<dbReference type="OrthoDB" id="250076at2"/>
<dbReference type="EMBL" id="CP001848">
    <property type="protein sequence ID" value="ADB17773.1"/>
    <property type="molecule type" value="Genomic_DNA"/>
</dbReference>
<evidence type="ECO:0000313" key="5">
    <source>
        <dbReference type="EMBL" id="ADB17773.1"/>
    </source>
</evidence>
<dbReference type="PANTHER" id="PTHR44858">
    <property type="entry name" value="TETRATRICOPEPTIDE REPEAT PROTEIN 6"/>
    <property type="match status" value="1"/>
</dbReference>
<dbReference type="Proteomes" id="UP000001887">
    <property type="component" value="Chromosome"/>
</dbReference>
<dbReference type="KEGG" id="psl:Psta_3109"/>
<dbReference type="GO" id="GO:0046813">
    <property type="term" value="P:receptor-mediated virion attachment to host cell"/>
    <property type="evidence" value="ECO:0007669"/>
    <property type="project" value="TreeGrafter"/>
</dbReference>
<keyword evidence="1" id="KW-0677">Repeat</keyword>
<evidence type="ECO:0000256" key="4">
    <source>
        <dbReference type="SAM" id="SignalP"/>
    </source>
</evidence>
<sequence length="298" mass="33174" precursor="true">MNLPHHFMLLSLVLLLPGIASAETSEWIGRKFMPRQEATFKVRAETVSSEAIPLPLVPTVDRNKWVWVGSGWVKKIHLIPMEEAANYYSQLSAKEPHKPWPHYHLAATQHSQGNIAEALAGYSKVIQLDPQFPAAYLSRGNIYIDQGDADRAISDFTTALRLKPESSEAFNLRGVAHGAKNNYDRALQDFGSAVRLNPANTTALNNRGWMLATCPDDQYRSGKQALADATKACELTKYNRPEILDTLAAAAAETGDFAAAIRWIEKALELVPVQSETHKSFSERLSLYQNSKPYRLAK</sequence>
<dbReference type="AlphaFoldDB" id="D2QWH0"/>
<feature type="repeat" description="TPR" evidence="3">
    <location>
        <begin position="167"/>
        <end position="200"/>
    </location>
</feature>
<name>D2QWH0_PIRSD</name>
<organism evidence="5 6">
    <name type="scientific">Pirellula staleyi (strain ATCC 27377 / DSM 6068 / ICPB 4128)</name>
    <name type="common">Pirella staleyi</name>
    <dbReference type="NCBI Taxonomy" id="530564"/>
    <lineage>
        <taxon>Bacteria</taxon>
        <taxon>Pseudomonadati</taxon>
        <taxon>Planctomycetota</taxon>
        <taxon>Planctomycetia</taxon>
        <taxon>Pirellulales</taxon>
        <taxon>Pirellulaceae</taxon>
        <taxon>Pirellula</taxon>
    </lineage>
</organism>
<dbReference type="InterPro" id="IPR019734">
    <property type="entry name" value="TPR_rpt"/>
</dbReference>
<dbReference type="GO" id="GO:0009279">
    <property type="term" value="C:cell outer membrane"/>
    <property type="evidence" value="ECO:0007669"/>
    <property type="project" value="TreeGrafter"/>
</dbReference>
<dbReference type="HOGENOM" id="CLU_933368_0_0_0"/>
<dbReference type="InterPro" id="IPR050498">
    <property type="entry name" value="Ycf3"/>
</dbReference>
<dbReference type="Pfam" id="PF13414">
    <property type="entry name" value="TPR_11"/>
    <property type="match status" value="1"/>
</dbReference>
<evidence type="ECO:0000256" key="3">
    <source>
        <dbReference type="PROSITE-ProRule" id="PRU00339"/>
    </source>
</evidence>
<feature type="repeat" description="TPR" evidence="3">
    <location>
        <begin position="133"/>
        <end position="166"/>
    </location>
</feature>
<dbReference type="Pfam" id="PF13181">
    <property type="entry name" value="TPR_8"/>
    <property type="match status" value="1"/>
</dbReference>
<keyword evidence="2 3" id="KW-0802">TPR repeat</keyword>
<dbReference type="eggNOG" id="COG0457">
    <property type="taxonomic scope" value="Bacteria"/>
</dbReference>
<dbReference type="SMART" id="SM00028">
    <property type="entry name" value="TPR"/>
    <property type="match status" value="4"/>
</dbReference>
<feature type="chain" id="PRO_5003034337" evidence="4">
    <location>
        <begin position="23"/>
        <end position="298"/>
    </location>
</feature>
<dbReference type="Gene3D" id="1.25.40.10">
    <property type="entry name" value="Tetratricopeptide repeat domain"/>
    <property type="match status" value="2"/>
</dbReference>
<dbReference type="SUPFAM" id="SSF48452">
    <property type="entry name" value="TPR-like"/>
    <property type="match status" value="1"/>
</dbReference>
<feature type="repeat" description="TPR" evidence="3">
    <location>
        <begin position="99"/>
        <end position="132"/>
    </location>
</feature>
<proteinExistence type="predicted"/>
<dbReference type="PANTHER" id="PTHR44858:SF1">
    <property type="entry name" value="UDP-N-ACETYLGLUCOSAMINE--PEPTIDE N-ACETYLGLUCOSAMINYLTRANSFERASE SPINDLY-RELATED"/>
    <property type="match status" value="1"/>
</dbReference>
<feature type="repeat" description="TPR" evidence="3">
    <location>
        <begin position="241"/>
        <end position="274"/>
    </location>
</feature>
<reference evidence="5 6" key="1">
    <citation type="journal article" date="2009" name="Stand. Genomic Sci.">
        <title>Complete genome sequence of Pirellula staleyi type strain (ATCC 27377).</title>
        <authorList>
            <person name="Clum A."/>
            <person name="Tindall B.J."/>
            <person name="Sikorski J."/>
            <person name="Ivanova N."/>
            <person name="Mavrommatis K."/>
            <person name="Lucas S."/>
            <person name="Glavina del Rio T."/>
            <person name="Nolan M."/>
            <person name="Chen F."/>
            <person name="Tice H."/>
            <person name="Pitluck S."/>
            <person name="Cheng J.F."/>
            <person name="Chertkov O."/>
            <person name="Brettin T."/>
            <person name="Han C."/>
            <person name="Detter J.C."/>
            <person name="Kuske C."/>
            <person name="Bruce D."/>
            <person name="Goodwin L."/>
            <person name="Ovchinikova G."/>
            <person name="Pati A."/>
            <person name="Mikhailova N."/>
            <person name="Chen A."/>
            <person name="Palaniappan K."/>
            <person name="Land M."/>
            <person name="Hauser L."/>
            <person name="Chang Y.J."/>
            <person name="Jeffries C.D."/>
            <person name="Chain P."/>
            <person name="Rohde M."/>
            <person name="Goker M."/>
            <person name="Bristow J."/>
            <person name="Eisen J.A."/>
            <person name="Markowitz V."/>
            <person name="Hugenholtz P."/>
            <person name="Kyrpides N.C."/>
            <person name="Klenk H.P."/>
            <person name="Lapidus A."/>
        </authorList>
    </citation>
    <scope>NUCLEOTIDE SEQUENCE [LARGE SCALE GENOMIC DNA]</scope>
    <source>
        <strain evidence="6">ATCC 27377 / DSM 6068 / ICPB 4128</strain>
    </source>
</reference>
<feature type="signal peptide" evidence="4">
    <location>
        <begin position="1"/>
        <end position="22"/>
    </location>
</feature>
<dbReference type="PROSITE" id="PS50293">
    <property type="entry name" value="TPR_REGION"/>
    <property type="match status" value="1"/>
</dbReference>
<keyword evidence="4" id="KW-0732">Signal</keyword>
<evidence type="ECO:0000313" key="6">
    <source>
        <dbReference type="Proteomes" id="UP000001887"/>
    </source>
</evidence>
<dbReference type="STRING" id="530564.Psta_3109"/>
<dbReference type="InterPro" id="IPR011990">
    <property type="entry name" value="TPR-like_helical_dom_sf"/>
</dbReference>
<gene>
    <name evidence="5" type="ordered locus">Psta_3109</name>
</gene>
<keyword evidence="6" id="KW-1185">Reference proteome</keyword>
<evidence type="ECO:0000256" key="1">
    <source>
        <dbReference type="ARBA" id="ARBA00022737"/>
    </source>
</evidence>
<accession>D2QWH0</accession>